<gene>
    <name evidence="1" type="ORF">IAA73_04575</name>
</gene>
<dbReference type="Proteomes" id="UP000823641">
    <property type="component" value="Unassembled WGS sequence"/>
</dbReference>
<dbReference type="EMBL" id="JADIMG010000046">
    <property type="protein sequence ID" value="MBO8459593.1"/>
    <property type="molecule type" value="Genomic_DNA"/>
</dbReference>
<dbReference type="AlphaFoldDB" id="A0A9D9HTJ1"/>
<evidence type="ECO:0000313" key="1">
    <source>
        <dbReference type="EMBL" id="MBO8459593.1"/>
    </source>
</evidence>
<accession>A0A9D9HTJ1</accession>
<evidence type="ECO:0000313" key="2">
    <source>
        <dbReference type="Proteomes" id="UP000823641"/>
    </source>
</evidence>
<protein>
    <submittedName>
        <fullName evidence="1">Uncharacterized protein</fullName>
    </submittedName>
</protein>
<organism evidence="1 2">
    <name type="scientific">Candidatus Gallipaludibacter merdavium</name>
    <dbReference type="NCBI Taxonomy" id="2840839"/>
    <lineage>
        <taxon>Bacteria</taxon>
        <taxon>Pseudomonadati</taxon>
        <taxon>Bacteroidota</taxon>
        <taxon>Bacteroidia</taxon>
        <taxon>Bacteroidales</taxon>
        <taxon>Candidatus Gallipaludibacter</taxon>
    </lineage>
</organism>
<reference evidence="1" key="1">
    <citation type="submission" date="2020-10" db="EMBL/GenBank/DDBJ databases">
        <authorList>
            <person name="Gilroy R."/>
        </authorList>
    </citation>
    <scope>NUCLEOTIDE SEQUENCE</scope>
    <source>
        <strain evidence="1">G3-3990</strain>
    </source>
</reference>
<comment type="caution">
    <text evidence="1">The sequence shown here is derived from an EMBL/GenBank/DDBJ whole genome shotgun (WGS) entry which is preliminary data.</text>
</comment>
<proteinExistence type="predicted"/>
<reference evidence="1" key="2">
    <citation type="journal article" date="2021" name="PeerJ">
        <title>Extensive microbial diversity within the chicken gut microbiome revealed by metagenomics and culture.</title>
        <authorList>
            <person name="Gilroy R."/>
            <person name="Ravi A."/>
            <person name="Getino M."/>
            <person name="Pursley I."/>
            <person name="Horton D.L."/>
            <person name="Alikhan N.F."/>
            <person name="Baker D."/>
            <person name="Gharbi K."/>
            <person name="Hall N."/>
            <person name="Watson M."/>
            <person name="Adriaenssens E.M."/>
            <person name="Foster-Nyarko E."/>
            <person name="Jarju S."/>
            <person name="Secka A."/>
            <person name="Antonio M."/>
            <person name="Oren A."/>
            <person name="Chaudhuri R.R."/>
            <person name="La Ragione R."/>
            <person name="Hildebrand F."/>
            <person name="Pallen M.J."/>
        </authorList>
    </citation>
    <scope>NUCLEOTIDE SEQUENCE</scope>
    <source>
        <strain evidence="1">G3-3990</strain>
    </source>
</reference>
<sequence length="255" mass="28373">MKRNLWMFILVVCTTVSGVSAQSLKNRVKKLLGKDKSELALNASVLPSPYVNINNKITLADTLDFNAIAEEIVFVNALSYTIKQGEKGKSNIEALNVSNKSFQVIMQSSLALEDEKASSYTCQLKFLIRSNKLIVCVDSISVVAPTLFGEMKSTAFENLNMQKEKSLQQMQEFTSVYQGFAEGMIEYVAQEKPQSVTHWDEIEAGKVVQGMNETECLLCAGAPKYVRQSGVKTRWMMEGNATIIFEDGKVVSIIR</sequence>
<name>A0A9D9HTJ1_9BACT</name>